<dbReference type="SMR" id="A0A1H6C675"/>
<dbReference type="Proteomes" id="UP000236729">
    <property type="component" value="Unassembled WGS sequence"/>
</dbReference>
<dbReference type="Proteomes" id="UP000199690">
    <property type="component" value="Unassembled WGS sequence"/>
</dbReference>
<organism evidence="2 5">
    <name type="scientific">Saccharopolyspora kobensis</name>
    <dbReference type="NCBI Taxonomy" id="146035"/>
    <lineage>
        <taxon>Bacteria</taxon>
        <taxon>Bacillati</taxon>
        <taxon>Actinomycetota</taxon>
        <taxon>Actinomycetes</taxon>
        <taxon>Pseudonocardiales</taxon>
        <taxon>Pseudonocardiaceae</taxon>
        <taxon>Saccharopolyspora</taxon>
    </lineage>
</organism>
<name>A0A1H6C675_9PSEU</name>
<sequence length="112" mass="12711">MAGLASEAAGDDYSEVVATDEAVEAEESTQDPSELSPSDRRSVDSYERLIKEHEDKLDAYKRDPEAFDNKGILKNAPNDEVRQRIIDGRVRHLEKEINTFRENIDKIYKGAQ</sequence>
<evidence type="ECO:0000313" key="3">
    <source>
        <dbReference type="EMBL" id="SFC29995.1"/>
    </source>
</evidence>
<accession>A0A1H6C675</accession>
<evidence type="ECO:0000313" key="4">
    <source>
        <dbReference type="Proteomes" id="UP000199690"/>
    </source>
</evidence>
<evidence type="ECO:0000313" key="2">
    <source>
        <dbReference type="EMBL" id="SEG68471.1"/>
    </source>
</evidence>
<evidence type="ECO:0000256" key="1">
    <source>
        <dbReference type="SAM" id="MobiDB-lite"/>
    </source>
</evidence>
<feature type="region of interest" description="Disordered" evidence="1">
    <location>
        <begin position="1"/>
        <end position="44"/>
    </location>
</feature>
<reference evidence="4 5" key="1">
    <citation type="submission" date="2016-10" db="EMBL/GenBank/DDBJ databases">
        <authorList>
            <person name="Varghese N."/>
            <person name="Submissions S."/>
        </authorList>
    </citation>
    <scope>NUCLEOTIDE SEQUENCE [LARGE SCALE GENOMIC DNA]</scope>
    <source>
        <strain evidence="5">ATCC 20501</strain>
        <strain evidence="3 4">CGMCC 4.3529</strain>
    </source>
</reference>
<accession>A0A1I1I1T4</accession>
<dbReference type="EMBL" id="FNVB01000004">
    <property type="protein sequence ID" value="SEG68471.1"/>
    <property type="molecule type" value="Genomic_DNA"/>
</dbReference>
<gene>
    <name evidence="2" type="ORF">SAMN02982929_03164</name>
    <name evidence="3" type="ORF">SAMN05216506_101404</name>
</gene>
<dbReference type="AlphaFoldDB" id="A0A1H6C675"/>
<evidence type="ECO:0000313" key="5">
    <source>
        <dbReference type="Proteomes" id="UP000236729"/>
    </source>
</evidence>
<reference evidence="2" key="2">
    <citation type="submission" date="2016-10" db="EMBL/GenBank/DDBJ databases">
        <authorList>
            <person name="de Groot N.N."/>
        </authorList>
    </citation>
    <scope>NUCLEOTIDE SEQUENCE [LARGE SCALE GENOMIC DNA]</scope>
    <source>
        <strain evidence="2">ATCC 20501</strain>
    </source>
</reference>
<protein>
    <submittedName>
        <fullName evidence="2">Uncharacterized protein</fullName>
    </submittedName>
</protein>
<keyword evidence="4" id="KW-1185">Reference proteome</keyword>
<proteinExistence type="predicted"/>
<dbReference type="EMBL" id="FOME01000001">
    <property type="protein sequence ID" value="SFC29995.1"/>
    <property type="molecule type" value="Genomic_DNA"/>
</dbReference>